<dbReference type="EMBL" id="QEHR01000001">
    <property type="protein sequence ID" value="PVW17440.1"/>
    <property type="molecule type" value="Genomic_DNA"/>
</dbReference>
<keyword evidence="1" id="KW-0175">Coiled coil</keyword>
<feature type="coiled-coil region" evidence="1">
    <location>
        <begin position="49"/>
        <end position="76"/>
    </location>
</feature>
<accession>A0A2U0I8R8</accession>
<reference evidence="2 3" key="1">
    <citation type="submission" date="2018-04" db="EMBL/GenBank/DDBJ databases">
        <title>Marixanthomonas spongiae HN-E44 sp. nov., isolated from a marine sponge.</title>
        <authorList>
            <person name="Luo L."/>
            <person name="Zhuang L."/>
        </authorList>
    </citation>
    <scope>NUCLEOTIDE SEQUENCE [LARGE SCALE GENOMIC DNA]</scope>
    <source>
        <strain evidence="2 3">HN-E44</strain>
    </source>
</reference>
<dbReference type="RefSeq" id="WP_116692891.1">
    <property type="nucleotide sequence ID" value="NZ_QEHR01000001.1"/>
</dbReference>
<evidence type="ECO:0000313" key="3">
    <source>
        <dbReference type="Proteomes" id="UP000245962"/>
    </source>
</evidence>
<gene>
    <name evidence="2" type="ORF">DDV96_01105</name>
</gene>
<sequence length="76" mass="8962">MKTALQIDMTFDQILSIVKQLPRRQKLKLTAALEEEAIDSKLSQLLKTFKTKELDLKTVNEEVEQVRQEIYDKQNR</sequence>
<dbReference type="AlphaFoldDB" id="A0A2U0I8R8"/>
<dbReference type="NCBIfam" id="NF047401">
    <property type="entry name" value="TA_anti_VapB15"/>
    <property type="match status" value="1"/>
</dbReference>
<protein>
    <submittedName>
        <fullName evidence="2">Uncharacterized protein</fullName>
    </submittedName>
</protein>
<evidence type="ECO:0000313" key="2">
    <source>
        <dbReference type="EMBL" id="PVW17440.1"/>
    </source>
</evidence>
<evidence type="ECO:0000256" key="1">
    <source>
        <dbReference type="SAM" id="Coils"/>
    </source>
</evidence>
<dbReference type="Proteomes" id="UP000245962">
    <property type="component" value="Unassembled WGS sequence"/>
</dbReference>
<dbReference type="OrthoDB" id="1122131at2"/>
<proteinExistence type="predicted"/>
<organism evidence="2 3">
    <name type="scientific">Marixanthomonas spongiae</name>
    <dbReference type="NCBI Taxonomy" id="2174845"/>
    <lineage>
        <taxon>Bacteria</taxon>
        <taxon>Pseudomonadati</taxon>
        <taxon>Bacteroidota</taxon>
        <taxon>Flavobacteriia</taxon>
        <taxon>Flavobacteriales</taxon>
        <taxon>Flavobacteriaceae</taxon>
        <taxon>Marixanthomonas</taxon>
    </lineage>
</organism>
<comment type="caution">
    <text evidence="2">The sequence shown here is derived from an EMBL/GenBank/DDBJ whole genome shotgun (WGS) entry which is preliminary data.</text>
</comment>
<name>A0A2U0I8R8_9FLAO</name>
<keyword evidence="3" id="KW-1185">Reference proteome</keyword>